<evidence type="ECO:0008006" key="4">
    <source>
        <dbReference type="Google" id="ProtNLM"/>
    </source>
</evidence>
<proteinExistence type="predicted"/>
<evidence type="ECO:0000313" key="2">
    <source>
        <dbReference type="EMBL" id="KGE87985.1"/>
    </source>
</evidence>
<dbReference type="STRING" id="1524460.IX84_12795"/>
<protein>
    <recommendedName>
        <fullName evidence="4">Outer membrane protein beta-barrel domain-containing protein</fullName>
    </recommendedName>
</protein>
<dbReference type="RefSeq" id="WP_044220742.1">
    <property type="nucleotide sequence ID" value="NZ_JBKAGJ010000012.1"/>
</dbReference>
<evidence type="ECO:0000313" key="3">
    <source>
        <dbReference type="Proteomes" id="UP000029736"/>
    </source>
</evidence>
<dbReference type="Proteomes" id="UP000029736">
    <property type="component" value="Unassembled WGS sequence"/>
</dbReference>
<dbReference type="AlphaFoldDB" id="A0A098S7B7"/>
<keyword evidence="1" id="KW-0732">Signal</keyword>
<gene>
    <name evidence="2" type="ORF">IX84_12795</name>
</gene>
<reference evidence="2 3" key="1">
    <citation type="journal article" date="2014" name="Int. J. Syst. Evol. Microbiol.">
        <title>Phaeodactylibacter xiamenensis gen. nov., sp. nov., a member of the family Saprospiraceae isolated from the marine alga Phaeodactylum tricornutum.</title>
        <authorList>
            <person name="Chen Z.Jr."/>
            <person name="Lei X."/>
            <person name="Lai Q."/>
            <person name="Li Y."/>
            <person name="Zhang B."/>
            <person name="Zhang J."/>
            <person name="Zhang H."/>
            <person name="Yang L."/>
            <person name="Zheng W."/>
            <person name="Tian Y."/>
            <person name="Yu Z."/>
            <person name="Xu H.Jr."/>
            <person name="Zheng T."/>
        </authorList>
    </citation>
    <scope>NUCLEOTIDE SEQUENCE [LARGE SCALE GENOMIC DNA]</scope>
    <source>
        <strain evidence="2 3">KD52</strain>
    </source>
</reference>
<comment type="caution">
    <text evidence="2">The sequence shown here is derived from an EMBL/GenBank/DDBJ whole genome shotgun (WGS) entry which is preliminary data.</text>
</comment>
<keyword evidence="3" id="KW-1185">Reference proteome</keyword>
<evidence type="ECO:0000256" key="1">
    <source>
        <dbReference type="SAM" id="SignalP"/>
    </source>
</evidence>
<name>A0A098S7B7_9BACT</name>
<organism evidence="2 3">
    <name type="scientific">Phaeodactylibacter xiamenensis</name>
    <dbReference type="NCBI Taxonomy" id="1524460"/>
    <lineage>
        <taxon>Bacteria</taxon>
        <taxon>Pseudomonadati</taxon>
        <taxon>Bacteroidota</taxon>
        <taxon>Saprospiria</taxon>
        <taxon>Saprospirales</taxon>
        <taxon>Haliscomenobacteraceae</taxon>
        <taxon>Phaeodactylibacter</taxon>
    </lineage>
</organism>
<dbReference type="EMBL" id="JPOS01000029">
    <property type="protein sequence ID" value="KGE87985.1"/>
    <property type="molecule type" value="Genomic_DNA"/>
</dbReference>
<sequence>MLKLRSVSFLFFLLSIVPLFAQQTFETNQNIYDESEGIVYDREITADLKLLQTNGFAFGVNFARLKTYYLTRYINVEFGEIKHPKEYRQSFDFQRQSARVSRAFVFGKQNNFFVLRTGFGEKRYFSEKAKRRGVAVGITYEGGPSLGLLKPYYLELIRTSEPGSVDNFVVRSEKYSADNANTFLEISRIYGSSGFAQGLGELEVVPGMHGKFALHFDWGAFDEFVKAVEAGVMVDVFTRTIPIMVESPEVVNTENRPFFINLYVNLQLGKRW</sequence>
<accession>A0A098S7B7</accession>
<dbReference type="OrthoDB" id="1523667at2"/>
<feature type="chain" id="PRO_5001939911" description="Outer membrane protein beta-barrel domain-containing protein" evidence="1">
    <location>
        <begin position="22"/>
        <end position="272"/>
    </location>
</feature>
<feature type="signal peptide" evidence="1">
    <location>
        <begin position="1"/>
        <end position="21"/>
    </location>
</feature>